<proteinExistence type="predicted"/>
<comment type="caution">
    <text evidence="1">The sequence shown here is derived from an EMBL/GenBank/DDBJ whole genome shotgun (WGS) entry which is preliminary data.</text>
</comment>
<protein>
    <submittedName>
        <fullName evidence="1">Uncharacterized protein</fullName>
    </submittedName>
</protein>
<reference evidence="1" key="1">
    <citation type="submission" date="2020-08" db="EMBL/GenBank/DDBJ databases">
        <title>Genome public.</title>
        <authorList>
            <person name="Liu C."/>
            <person name="Sun Q."/>
        </authorList>
    </citation>
    <scope>NUCLEOTIDE SEQUENCE</scope>
    <source>
        <strain evidence="1">NSJ-28</strain>
    </source>
</reference>
<dbReference type="EMBL" id="JACOPL010000008">
    <property type="protein sequence ID" value="MBC5725665.1"/>
    <property type="molecule type" value="Genomic_DNA"/>
</dbReference>
<dbReference type="AlphaFoldDB" id="A0A923LX06"/>
<gene>
    <name evidence="1" type="ORF">H8S45_09385</name>
</gene>
<dbReference type="RefSeq" id="WP_054326911.1">
    <property type="nucleotide sequence ID" value="NZ_JACOPL010000008.1"/>
</dbReference>
<keyword evidence="2" id="KW-1185">Reference proteome</keyword>
<sequence>MIPNTEDLFAHYCTHGLTMPDDFTKAPAFLILKNQLSSEQTRQLSALLDEQALTFCDYAYQCFQQGIRFALSLMQQLYPPE</sequence>
<evidence type="ECO:0000313" key="2">
    <source>
        <dbReference type="Proteomes" id="UP000606499"/>
    </source>
</evidence>
<name>A0A923LX06_9FIRM</name>
<accession>A0A923LX06</accession>
<evidence type="ECO:0000313" key="1">
    <source>
        <dbReference type="EMBL" id="MBC5725665.1"/>
    </source>
</evidence>
<organism evidence="1 2">
    <name type="scientific">Agathobaculum faecis</name>
    <dbReference type="NCBI Taxonomy" id="2763013"/>
    <lineage>
        <taxon>Bacteria</taxon>
        <taxon>Bacillati</taxon>
        <taxon>Bacillota</taxon>
        <taxon>Clostridia</taxon>
        <taxon>Eubacteriales</taxon>
        <taxon>Butyricicoccaceae</taxon>
        <taxon>Agathobaculum</taxon>
    </lineage>
</organism>
<dbReference type="Proteomes" id="UP000606499">
    <property type="component" value="Unassembled WGS sequence"/>
</dbReference>